<name>A0AAW5LTE9_MAMSC</name>
<dbReference type="RefSeq" id="WP_257099590.1">
    <property type="nucleotide sequence ID" value="NZ_JANILD010000009.1"/>
</dbReference>
<organism evidence="2 3">
    <name type="scientific">Mammaliicoccus sciuri</name>
    <name type="common">Staphylococcus sciuri</name>
    <dbReference type="NCBI Taxonomy" id="1296"/>
    <lineage>
        <taxon>Bacteria</taxon>
        <taxon>Bacillati</taxon>
        <taxon>Bacillota</taxon>
        <taxon>Bacilli</taxon>
        <taxon>Bacillales</taxon>
        <taxon>Staphylococcaceae</taxon>
        <taxon>Mammaliicoccus</taxon>
    </lineage>
</organism>
<feature type="compositionally biased region" description="Polar residues" evidence="1">
    <location>
        <begin position="38"/>
        <end position="51"/>
    </location>
</feature>
<dbReference type="AlphaFoldDB" id="A0AAW5LTE9"/>
<evidence type="ECO:0000313" key="3">
    <source>
        <dbReference type="Proteomes" id="UP001204068"/>
    </source>
</evidence>
<feature type="region of interest" description="Disordered" evidence="1">
    <location>
        <begin position="1"/>
        <end position="55"/>
    </location>
</feature>
<sequence>MSNEQNTNNDNDLSRFFTKENNELEEIKNDNQEKKNNASDNNNTPIKQTQPELFKSDNEIQNLEKYFKESHDYLTDIFNKLGNGEISSSLDYQQRDDLIKKLDDFQEEATQKFQAAMLQLSEDVTNVKRLKVKSNVNTDGLKSLVYGSPTFKSSYNTKSNIFKNPTK</sequence>
<protein>
    <submittedName>
        <fullName evidence="2">Uncharacterized protein</fullName>
    </submittedName>
</protein>
<feature type="compositionally biased region" description="Polar residues" evidence="1">
    <location>
        <begin position="1"/>
        <end position="11"/>
    </location>
</feature>
<feature type="compositionally biased region" description="Basic and acidic residues" evidence="1">
    <location>
        <begin position="17"/>
        <end position="37"/>
    </location>
</feature>
<accession>A0AAW5LTE9</accession>
<evidence type="ECO:0000256" key="1">
    <source>
        <dbReference type="SAM" id="MobiDB-lite"/>
    </source>
</evidence>
<dbReference type="Proteomes" id="UP001204068">
    <property type="component" value="Unassembled WGS sequence"/>
</dbReference>
<gene>
    <name evidence="2" type="ORF">NQ032_15060</name>
</gene>
<proteinExistence type="predicted"/>
<dbReference type="EMBL" id="JANILD010000009">
    <property type="protein sequence ID" value="MCQ9304928.1"/>
    <property type="molecule type" value="Genomic_DNA"/>
</dbReference>
<comment type="caution">
    <text evidence="2">The sequence shown here is derived from an EMBL/GenBank/DDBJ whole genome shotgun (WGS) entry which is preliminary data.</text>
</comment>
<reference evidence="2" key="1">
    <citation type="submission" date="2022-07" db="EMBL/GenBank/DDBJ databases">
        <title>Bacterial species isolated from the porcine tonsil microbiota.</title>
        <authorList>
            <person name="Oliveira I.M.F."/>
        </authorList>
    </citation>
    <scope>NUCLEOTIDE SEQUENCE</scope>
    <source>
        <strain evidence="2">8QC2O2</strain>
    </source>
</reference>
<evidence type="ECO:0000313" key="2">
    <source>
        <dbReference type="EMBL" id="MCQ9304928.1"/>
    </source>
</evidence>